<organism evidence="2 3">
    <name type="scientific">Rhynchosporium graminicola</name>
    <dbReference type="NCBI Taxonomy" id="2792576"/>
    <lineage>
        <taxon>Eukaryota</taxon>
        <taxon>Fungi</taxon>
        <taxon>Dikarya</taxon>
        <taxon>Ascomycota</taxon>
        <taxon>Pezizomycotina</taxon>
        <taxon>Leotiomycetes</taxon>
        <taxon>Helotiales</taxon>
        <taxon>Ploettnerulaceae</taxon>
        <taxon>Rhynchosporium</taxon>
    </lineage>
</organism>
<keyword evidence="3" id="KW-1185">Reference proteome</keyword>
<sequence>MKFLILSLLTSGAISAAVGGAGLGARDGPQWCNCRIKFNSQQSIYSWDIPTSPGETQINANYVFTEVRGKGHQYNNACRVTYDRGQNPKNCASWTQTHGPDGPNCPKSIFVKGQITCTGSDHHTG</sequence>
<dbReference type="InParanoid" id="A0A1E1JR16"/>
<name>A0A1E1JR16_9HELO</name>
<evidence type="ECO:0000313" key="2">
    <source>
        <dbReference type="EMBL" id="CZS88203.1"/>
    </source>
</evidence>
<protein>
    <submittedName>
        <fullName evidence="2">Uncharacterized protein</fullName>
    </submittedName>
</protein>
<dbReference type="AlphaFoldDB" id="A0A1E1JR16"/>
<feature type="signal peptide" evidence="1">
    <location>
        <begin position="1"/>
        <end position="16"/>
    </location>
</feature>
<accession>A0A1E1JR16</accession>
<gene>
    <name evidence="2" type="ORF">RCO7_01166</name>
</gene>
<evidence type="ECO:0000313" key="3">
    <source>
        <dbReference type="Proteomes" id="UP000178129"/>
    </source>
</evidence>
<dbReference type="EMBL" id="FJUW01000001">
    <property type="protein sequence ID" value="CZS88203.1"/>
    <property type="molecule type" value="Genomic_DNA"/>
</dbReference>
<keyword evidence="1" id="KW-0732">Signal</keyword>
<evidence type="ECO:0000256" key="1">
    <source>
        <dbReference type="SAM" id="SignalP"/>
    </source>
</evidence>
<comment type="caution">
    <text evidence="2">The sequence shown here is derived from an EMBL/GenBank/DDBJ whole genome shotgun (WGS) entry which is preliminary data.</text>
</comment>
<proteinExistence type="predicted"/>
<reference evidence="3" key="1">
    <citation type="submission" date="2016-03" db="EMBL/GenBank/DDBJ databases">
        <authorList>
            <person name="Ploux O."/>
        </authorList>
    </citation>
    <scope>NUCLEOTIDE SEQUENCE [LARGE SCALE GENOMIC DNA]</scope>
    <source>
        <strain evidence="3">UK7</strain>
    </source>
</reference>
<dbReference type="Proteomes" id="UP000178129">
    <property type="component" value="Unassembled WGS sequence"/>
</dbReference>
<feature type="chain" id="PRO_5009445197" evidence="1">
    <location>
        <begin position="17"/>
        <end position="125"/>
    </location>
</feature>